<keyword evidence="10" id="KW-1185">Reference proteome</keyword>
<dbReference type="InterPro" id="IPR050797">
    <property type="entry name" value="Carb_Metab_Trans_Reg"/>
</dbReference>
<feature type="region of interest" description="Disordered" evidence="7">
    <location>
        <begin position="142"/>
        <end position="227"/>
    </location>
</feature>
<evidence type="ECO:0000313" key="10">
    <source>
        <dbReference type="Proteomes" id="UP001623330"/>
    </source>
</evidence>
<dbReference type="Pfam" id="PF04082">
    <property type="entry name" value="Fungal_trans"/>
    <property type="match status" value="1"/>
</dbReference>
<organism evidence="9 10">
    <name type="scientific">Nakaseomyces bracarensis</name>
    <dbReference type="NCBI Taxonomy" id="273131"/>
    <lineage>
        <taxon>Eukaryota</taxon>
        <taxon>Fungi</taxon>
        <taxon>Dikarya</taxon>
        <taxon>Ascomycota</taxon>
        <taxon>Saccharomycotina</taxon>
        <taxon>Saccharomycetes</taxon>
        <taxon>Saccharomycetales</taxon>
        <taxon>Saccharomycetaceae</taxon>
        <taxon>Nakaseomyces</taxon>
    </lineage>
</organism>
<keyword evidence="5" id="KW-0804">Transcription</keyword>
<comment type="caution">
    <text evidence="9">The sequence shown here is derived from an EMBL/GenBank/DDBJ whole genome shotgun (WGS) entry which is preliminary data.</text>
</comment>
<evidence type="ECO:0000256" key="6">
    <source>
        <dbReference type="ARBA" id="ARBA00023242"/>
    </source>
</evidence>
<reference evidence="9 10" key="1">
    <citation type="submission" date="2024-05" db="EMBL/GenBank/DDBJ databases">
        <title>Long read based assembly of the Candida bracarensis genome reveals expanded adhesin content.</title>
        <authorList>
            <person name="Marcet-Houben M."/>
            <person name="Ksiezopolska E."/>
            <person name="Gabaldon T."/>
        </authorList>
    </citation>
    <scope>NUCLEOTIDE SEQUENCE [LARGE SCALE GENOMIC DNA]</scope>
    <source>
        <strain evidence="9 10">CBM6</strain>
    </source>
</reference>
<evidence type="ECO:0000313" key="9">
    <source>
        <dbReference type="EMBL" id="KAL3232757.1"/>
    </source>
</evidence>
<dbReference type="Proteomes" id="UP001623330">
    <property type="component" value="Unassembled WGS sequence"/>
</dbReference>
<feature type="region of interest" description="Disordered" evidence="7">
    <location>
        <begin position="723"/>
        <end position="817"/>
    </location>
</feature>
<dbReference type="EMBL" id="JBEVYD010000005">
    <property type="protein sequence ID" value="KAL3232757.1"/>
    <property type="molecule type" value="Genomic_DNA"/>
</dbReference>
<protein>
    <submittedName>
        <fullName evidence="9">Transcriptional activator protein DAL81</fullName>
    </submittedName>
</protein>
<dbReference type="InterPro" id="IPR007219">
    <property type="entry name" value="XnlR_reg_dom"/>
</dbReference>
<accession>A0ABR4NVW0</accession>
<evidence type="ECO:0000256" key="1">
    <source>
        <dbReference type="ARBA" id="ARBA00022723"/>
    </source>
</evidence>
<proteinExistence type="predicted"/>
<name>A0ABR4NVW0_9SACH</name>
<dbReference type="PANTHER" id="PTHR31668:SF4">
    <property type="entry name" value="TRANSCRIPTIONAL ACTIVATOR PROTEIN DAL81"/>
    <property type="match status" value="1"/>
</dbReference>
<evidence type="ECO:0000259" key="8">
    <source>
        <dbReference type="Pfam" id="PF04082"/>
    </source>
</evidence>
<keyword evidence="6" id="KW-0539">Nucleus</keyword>
<feature type="compositionally biased region" description="Low complexity" evidence="7">
    <location>
        <begin position="775"/>
        <end position="784"/>
    </location>
</feature>
<feature type="compositionally biased region" description="Basic and acidic residues" evidence="7">
    <location>
        <begin position="152"/>
        <end position="180"/>
    </location>
</feature>
<feature type="region of interest" description="Disordered" evidence="7">
    <location>
        <begin position="1"/>
        <end position="31"/>
    </location>
</feature>
<feature type="domain" description="Xylanolytic transcriptional activator regulatory" evidence="8">
    <location>
        <begin position="307"/>
        <end position="569"/>
    </location>
</feature>
<gene>
    <name evidence="9" type="ORF">RNJ44_04673</name>
</gene>
<evidence type="ECO:0000256" key="2">
    <source>
        <dbReference type="ARBA" id="ARBA00022833"/>
    </source>
</evidence>
<feature type="compositionally biased region" description="Polar residues" evidence="7">
    <location>
        <begin position="181"/>
        <end position="214"/>
    </location>
</feature>
<keyword evidence="2" id="KW-0862">Zinc</keyword>
<dbReference type="PANTHER" id="PTHR31668">
    <property type="entry name" value="GLUCOSE TRANSPORT TRANSCRIPTION REGULATOR RGT1-RELATED-RELATED"/>
    <property type="match status" value="1"/>
</dbReference>
<evidence type="ECO:0000256" key="5">
    <source>
        <dbReference type="ARBA" id="ARBA00023163"/>
    </source>
</evidence>
<sequence length="817" mass="92766">MKESSNGNGEIGHPGIEDHERGPDGGGIQENELLIKEDYDNILAQLSKDREKNVSNEIMNDMNADDQSHNLESFLGDYSTLIADSYGKSQKQPSLNSEYGRCTECDKTGSDCNKKEGDVKCANCQEKNVACSLEQSSNVENNSLDAVASRKRSFDSEKPVMEQPRKSKKYDEMSSGRDSNKNSPHQSVLNNIRKTNMSRQDSPAYPTQQQSPGSFQPRMSPEPPMQYPRSSFYLGATSVYDTRLINCIQLDSIDQIQLSSTVALRRVAPNVQFMLKDDYNQEVYLKQEQEVDMVESLIYPHGKTLVKMFFKLVHPYYPILHERVFLEKYSRSYRELTAPLLASIYSLALQWWDFHPGFIGFPKPDVIEKLNTIAFETFLNRIERPKLSMVQTGLLLLLCRSENTNNWVISSCLVALAEELGLGIECQDWRLPKWEKDLRKRLAWAVWSQDKWTALLESRHSHLILGRNWMVQMLSESDLPTDSPIIKERSNSETSMDMNMGAPMFQLTPNLQDFKNGALIFQNYVSLSIILGEIMDTFYTLGSMHINTSIEQVLRLAKPLQLKLREWYHQLPPQLSMATFESKKFNCNATLTLCYFIVEISLHRKIISSLTPTTPAEIKKVCRTAARTRLVAAIEFIRDLKTEHTNAFWFPSATGSIMLIGSFAALLYTSAESKEESKYLSDIVRHYIWILRVGSKTFDKFGHALSRMHALFAEIPGLLTDEVKEDSQRQSQKRNSKVSQGSPTASSRGFNSATNSPWQYVSPGIVNHQPNTVNSQQSKTSKQSNEYSGSFTNRSPTNSDTFLNSDVGSNHNFNLSP</sequence>
<dbReference type="CDD" id="cd12148">
    <property type="entry name" value="fungal_TF_MHR"/>
    <property type="match status" value="1"/>
</dbReference>
<keyword evidence="4" id="KW-0238">DNA-binding</keyword>
<evidence type="ECO:0000256" key="7">
    <source>
        <dbReference type="SAM" id="MobiDB-lite"/>
    </source>
</evidence>
<keyword evidence="1" id="KW-0479">Metal-binding</keyword>
<feature type="compositionally biased region" description="Polar residues" evidence="7">
    <location>
        <begin position="737"/>
        <end position="759"/>
    </location>
</feature>
<keyword evidence="3" id="KW-0805">Transcription regulation</keyword>
<evidence type="ECO:0000256" key="3">
    <source>
        <dbReference type="ARBA" id="ARBA00023015"/>
    </source>
</evidence>
<feature type="compositionally biased region" description="Polar residues" evidence="7">
    <location>
        <begin position="785"/>
        <end position="817"/>
    </location>
</feature>
<evidence type="ECO:0000256" key="4">
    <source>
        <dbReference type="ARBA" id="ARBA00023125"/>
    </source>
</evidence>